<gene>
    <name evidence="1" type="ORF">METZ01_LOCUS513955</name>
</gene>
<evidence type="ECO:0000313" key="1">
    <source>
        <dbReference type="EMBL" id="SVE61101.1"/>
    </source>
</evidence>
<protein>
    <submittedName>
        <fullName evidence="1">Uncharacterized protein</fullName>
    </submittedName>
</protein>
<dbReference type="EMBL" id="UINC01229404">
    <property type="protein sequence ID" value="SVE61101.1"/>
    <property type="molecule type" value="Genomic_DNA"/>
</dbReference>
<feature type="non-terminal residue" evidence="1">
    <location>
        <position position="229"/>
    </location>
</feature>
<sequence length="229" mass="23749">SEPLLNTFFGGITSGVVRADAKRTDLPKNINTLIGKSFGTKLTADKIAKYGPIARAIKMVREQGKGTRKAAGGYVPNFQGAALRSVMMKSKLGGIGATAPFMSAKVLNSETVKKVADAVSGRSFAVTPGSNAVREAMGTYGKGAMQGWPTSTWIAWVIMKYGKAVATNIIQMLRNVAGGKNVLRGVSFGKSAMGARGYVPSFAGGGLGAAIQREKEAGVPSSAIRVSSS</sequence>
<accession>A0A383EWF2</accession>
<dbReference type="AlphaFoldDB" id="A0A383EWF2"/>
<name>A0A383EWF2_9ZZZZ</name>
<reference evidence="1" key="1">
    <citation type="submission" date="2018-05" db="EMBL/GenBank/DDBJ databases">
        <authorList>
            <person name="Lanie J.A."/>
            <person name="Ng W.-L."/>
            <person name="Kazmierczak K.M."/>
            <person name="Andrzejewski T.M."/>
            <person name="Davidsen T.M."/>
            <person name="Wayne K.J."/>
            <person name="Tettelin H."/>
            <person name="Glass J.I."/>
            <person name="Rusch D."/>
            <person name="Podicherti R."/>
            <person name="Tsui H.-C.T."/>
            <person name="Winkler M.E."/>
        </authorList>
    </citation>
    <scope>NUCLEOTIDE SEQUENCE</scope>
</reference>
<feature type="non-terminal residue" evidence="1">
    <location>
        <position position="1"/>
    </location>
</feature>
<proteinExistence type="predicted"/>
<organism evidence="1">
    <name type="scientific">marine metagenome</name>
    <dbReference type="NCBI Taxonomy" id="408172"/>
    <lineage>
        <taxon>unclassified sequences</taxon>
        <taxon>metagenomes</taxon>
        <taxon>ecological metagenomes</taxon>
    </lineage>
</organism>